<accession>A0A553SMM5</accession>
<evidence type="ECO:0000313" key="2">
    <source>
        <dbReference type="EMBL" id="TRZ38236.1"/>
    </source>
</evidence>
<dbReference type="InterPro" id="IPR001279">
    <property type="entry name" value="Metallo-B-lactamas"/>
</dbReference>
<dbReference type="SUPFAM" id="SSF56281">
    <property type="entry name" value="Metallo-hydrolase/oxidoreductase"/>
    <property type="match status" value="1"/>
</dbReference>
<dbReference type="Gene3D" id="3.60.15.10">
    <property type="entry name" value="Ribonuclease Z/Hydroxyacylglutathione hydrolase-like"/>
    <property type="match status" value="1"/>
</dbReference>
<comment type="caution">
    <text evidence="2">The sequence shown here is derived from an EMBL/GenBank/DDBJ whole genome shotgun (WGS) entry which is preliminary data.</text>
</comment>
<dbReference type="EMBL" id="RIBP01000004">
    <property type="protein sequence ID" value="TRZ38236.1"/>
    <property type="molecule type" value="Genomic_DNA"/>
</dbReference>
<dbReference type="PANTHER" id="PTHR42951:SF17">
    <property type="entry name" value="METALLO-BETA-LACTAMASE DOMAIN-CONTAINING PROTEIN"/>
    <property type="match status" value="1"/>
</dbReference>
<name>A0A553SMM5_NIACI</name>
<dbReference type="SMART" id="SM00849">
    <property type="entry name" value="Lactamase_B"/>
    <property type="match status" value="1"/>
</dbReference>
<dbReference type="RefSeq" id="WP_185766506.1">
    <property type="nucleotide sequence ID" value="NZ_RIBP01000004.1"/>
</dbReference>
<reference evidence="3" key="1">
    <citation type="submission" date="2018-10" db="EMBL/GenBank/DDBJ databases">
        <title>FDA dAtabase for Regulatory Grade micrObial Sequences (FDA-ARGOS): Supporting development and validation of Infectious Disease Dx tests.</title>
        <authorList>
            <person name="Minogue T."/>
            <person name="Wolcott M."/>
            <person name="Wasieloski L."/>
            <person name="Aguilar W."/>
            <person name="Moore D."/>
            <person name="Tallon L."/>
            <person name="Sadzewicz L."/>
            <person name="Sengamalay N."/>
            <person name="Ott S."/>
            <person name="Godinez A."/>
            <person name="Nagaraj S."/>
            <person name="Vavikolanu K."/>
            <person name="Vyas G."/>
            <person name="Nadendla S."/>
            <person name="George J."/>
            <person name="Sichtig H."/>
        </authorList>
    </citation>
    <scope>NUCLEOTIDE SEQUENCE [LARGE SCALE GENOMIC DNA]</scope>
    <source>
        <strain evidence="3">FDAARGOS_343</strain>
    </source>
</reference>
<dbReference type="InterPro" id="IPR036866">
    <property type="entry name" value="RibonucZ/Hydroxyglut_hydro"/>
</dbReference>
<organism evidence="2 3">
    <name type="scientific">Niallia circulans</name>
    <name type="common">Bacillus circulans</name>
    <dbReference type="NCBI Taxonomy" id="1397"/>
    <lineage>
        <taxon>Bacteria</taxon>
        <taxon>Bacillati</taxon>
        <taxon>Bacillota</taxon>
        <taxon>Bacilli</taxon>
        <taxon>Bacillales</taxon>
        <taxon>Bacillaceae</taxon>
        <taxon>Niallia</taxon>
    </lineage>
</organism>
<gene>
    <name evidence="2" type="ORF">CEQ21_22815</name>
</gene>
<evidence type="ECO:0000313" key="3">
    <source>
        <dbReference type="Proteomes" id="UP000319837"/>
    </source>
</evidence>
<evidence type="ECO:0000259" key="1">
    <source>
        <dbReference type="SMART" id="SM00849"/>
    </source>
</evidence>
<dbReference type="Pfam" id="PF00753">
    <property type="entry name" value="Lactamase_B"/>
    <property type="match status" value="1"/>
</dbReference>
<dbReference type="GO" id="GO:0016787">
    <property type="term" value="F:hydrolase activity"/>
    <property type="evidence" value="ECO:0007669"/>
    <property type="project" value="UniProtKB-KW"/>
</dbReference>
<dbReference type="AlphaFoldDB" id="A0A553SMM5"/>
<dbReference type="Proteomes" id="UP000319837">
    <property type="component" value="Unassembled WGS sequence"/>
</dbReference>
<feature type="domain" description="Metallo-beta-lactamase" evidence="1">
    <location>
        <begin position="14"/>
        <end position="225"/>
    </location>
</feature>
<protein>
    <submittedName>
        <fullName evidence="2">MBL fold metallo-hydrolase</fullName>
    </submittedName>
</protein>
<sequence>MKIASNVYGYKTAIANIAFVSGLGKNKQDWILVDAGIPYSARFILQYAKSLFGDRKPRAIILTHGHFDHIGALQTLLREWDVPIYAHSEEMSYLTGEEVYPRPTPFVVKGVMSLLSPLYPRDGIQLHSNLKVLETGIELNFMEGWECIHTPGHTKGHISLFRKEDGVLLAGDAFVTVKQESLFSVLTQKEELHGPPAYFTSNRAESRESIMKLAKLEPSTIYTGHGKPLYGKEQIAKGLYQLIRHYDVGYAGAPTIV</sequence>
<dbReference type="PANTHER" id="PTHR42951">
    <property type="entry name" value="METALLO-BETA-LACTAMASE DOMAIN-CONTAINING"/>
    <property type="match status" value="1"/>
</dbReference>
<keyword evidence="2" id="KW-0378">Hydrolase</keyword>
<dbReference type="InterPro" id="IPR050855">
    <property type="entry name" value="NDM-1-like"/>
</dbReference>
<dbReference type="CDD" id="cd07721">
    <property type="entry name" value="yflN-like_MBL-fold"/>
    <property type="match status" value="1"/>
</dbReference>
<proteinExistence type="predicted"/>